<sequence>MATRYHFSRAKTAEDCIHYSEMYHRSSAIVRLDESDESRMRSSVVESSSPPALDGSLLLFLRKRVKGRLFHYMRSSRDSRVDKAILTSARSFGLRTVFWVESSFFSREGDGEELIRDARTIARNQEFLDESYSGCQHFQALLQRLPPEEKLPDVTFDPRNRGSGFYTEILGTVIPAANTVAESGGLGKFGLVALYTFQLKQLEELLRRKLAEETADDQMRDAPTQDQVQGFSTRV</sequence>
<proteinExistence type="predicted"/>
<protein>
    <submittedName>
        <fullName evidence="2">Uncharacterized protein</fullName>
    </submittedName>
</protein>
<dbReference type="AlphaFoldDB" id="D8RWJ0"/>
<dbReference type="KEGG" id="smo:SELMODRAFT_415565"/>
<feature type="compositionally biased region" description="Polar residues" evidence="1">
    <location>
        <begin position="224"/>
        <end position="235"/>
    </location>
</feature>
<dbReference type="HOGENOM" id="CLU_1181894_0_0_1"/>
<keyword evidence="3" id="KW-1185">Reference proteome</keyword>
<accession>D8RWJ0</accession>
<evidence type="ECO:0000256" key="1">
    <source>
        <dbReference type="SAM" id="MobiDB-lite"/>
    </source>
</evidence>
<evidence type="ECO:0000313" key="2">
    <source>
        <dbReference type="EMBL" id="EFJ23562.1"/>
    </source>
</evidence>
<dbReference type="InParanoid" id="D8RWJ0"/>
<organism evidence="3">
    <name type="scientific">Selaginella moellendorffii</name>
    <name type="common">Spikemoss</name>
    <dbReference type="NCBI Taxonomy" id="88036"/>
    <lineage>
        <taxon>Eukaryota</taxon>
        <taxon>Viridiplantae</taxon>
        <taxon>Streptophyta</taxon>
        <taxon>Embryophyta</taxon>
        <taxon>Tracheophyta</taxon>
        <taxon>Lycopodiopsida</taxon>
        <taxon>Selaginellales</taxon>
        <taxon>Selaginellaceae</taxon>
        <taxon>Selaginella</taxon>
    </lineage>
</organism>
<dbReference type="EMBL" id="GL377592">
    <property type="protein sequence ID" value="EFJ23562.1"/>
    <property type="molecule type" value="Genomic_DNA"/>
</dbReference>
<dbReference type="Proteomes" id="UP000001514">
    <property type="component" value="Unassembled WGS sequence"/>
</dbReference>
<feature type="region of interest" description="Disordered" evidence="1">
    <location>
        <begin position="214"/>
        <end position="235"/>
    </location>
</feature>
<name>D8RWJ0_SELML</name>
<gene>
    <name evidence="2" type="ORF">SELMODRAFT_415565</name>
</gene>
<reference evidence="2 3" key="1">
    <citation type="journal article" date="2011" name="Science">
        <title>The Selaginella genome identifies genetic changes associated with the evolution of vascular plants.</title>
        <authorList>
            <person name="Banks J.A."/>
            <person name="Nishiyama T."/>
            <person name="Hasebe M."/>
            <person name="Bowman J.L."/>
            <person name="Gribskov M."/>
            <person name="dePamphilis C."/>
            <person name="Albert V.A."/>
            <person name="Aono N."/>
            <person name="Aoyama T."/>
            <person name="Ambrose B.A."/>
            <person name="Ashton N.W."/>
            <person name="Axtell M.J."/>
            <person name="Barker E."/>
            <person name="Barker M.S."/>
            <person name="Bennetzen J.L."/>
            <person name="Bonawitz N.D."/>
            <person name="Chapple C."/>
            <person name="Cheng C."/>
            <person name="Correa L.G."/>
            <person name="Dacre M."/>
            <person name="DeBarry J."/>
            <person name="Dreyer I."/>
            <person name="Elias M."/>
            <person name="Engstrom E.M."/>
            <person name="Estelle M."/>
            <person name="Feng L."/>
            <person name="Finet C."/>
            <person name="Floyd S.K."/>
            <person name="Frommer W.B."/>
            <person name="Fujita T."/>
            <person name="Gramzow L."/>
            <person name="Gutensohn M."/>
            <person name="Harholt J."/>
            <person name="Hattori M."/>
            <person name="Heyl A."/>
            <person name="Hirai T."/>
            <person name="Hiwatashi Y."/>
            <person name="Ishikawa M."/>
            <person name="Iwata M."/>
            <person name="Karol K.G."/>
            <person name="Koehler B."/>
            <person name="Kolukisaoglu U."/>
            <person name="Kubo M."/>
            <person name="Kurata T."/>
            <person name="Lalonde S."/>
            <person name="Li K."/>
            <person name="Li Y."/>
            <person name="Litt A."/>
            <person name="Lyons E."/>
            <person name="Manning G."/>
            <person name="Maruyama T."/>
            <person name="Michael T.P."/>
            <person name="Mikami K."/>
            <person name="Miyazaki S."/>
            <person name="Morinaga S."/>
            <person name="Murata T."/>
            <person name="Mueller-Roeber B."/>
            <person name="Nelson D.R."/>
            <person name="Obara M."/>
            <person name="Oguri Y."/>
            <person name="Olmstead R.G."/>
            <person name="Onodera N."/>
            <person name="Petersen B.L."/>
            <person name="Pils B."/>
            <person name="Prigge M."/>
            <person name="Rensing S.A."/>
            <person name="Riano-Pachon D.M."/>
            <person name="Roberts A.W."/>
            <person name="Sato Y."/>
            <person name="Scheller H.V."/>
            <person name="Schulz B."/>
            <person name="Schulz C."/>
            <person name="Shakirov E.V."/>
            <person name="Shibagaki N."/>
            <person name="Shinohara N."/>
            <person name="Shippen D.E."/>
            <person name="Soerensen I."/>
            <person name="Sotooka R."/>
            <person name="Sugimoto N."/>
            <person name="Sugita M."/>
            <person name="Sumikawa N."/>
            <person name="Tanurdzic M."/>
            <person name="Theissen G."/>
            <person name="Ulvskov P."/>
            <person name="Wakazuki S."/>
            <person name="Weng J.K."/>
            <person name="Willats W.W."/>
            <person name="Wipf D."/>
            <person name="Wolf P.G."/>
            <person name="Yang L."/>
            <person name="Zimmer A.D."/>
            <person name="Zhu Q."/>
            <person name="Mitros T."/>
            <person name="Hellsten U."/>
            <person name="Loque D."/>
            <person name="Otillar R."/>
            <person name="Salamov A."/>
            <person name="Schmutz J."/>
            <person name="Shapiro H."/>
            <person name="Lindquist E."/>
            <person name="Lucas S."/>
            <person name="Rokhsar D."/>
            <person name="Grigoriev I.V."/>
        </authorList>
    </citation>
    <scope>NUCLEOTIDE SEQUENCE [LARGE SCALE GENOMIC DNA]</scope>
</reference>
<evidence type="ECO:0000313" key="3">
    <source>
        <dbReference type="Proteomes" id="UP000001514"/>
    </source>
</evidence>
<dbReference type="Gramene" id="EFJ23562">
    <property type="protein sequence ID" value="EFJ23562"/>
    <property type="gene ID" value="SELMODRAFT_415565"/>
</dbReference>